<evidence type="ECO:0000256" key="7">
    <source>
        <dbReference type="RuleBase" id="RU363032"/>
    </source>
</evidence>
<keyword evidence="5 7" id="KW-1133">Transmembrane helix</keyword>
<evidence type="ECO:0000256" key="5">
    <source>
        <dbReference type="ARBA" id="ARBA00022989"/>
    </source>
</evidence>
<keyword evidence="6 7" id="KW-0472">Membrane</keyword>
<dbReference type="AlphaFoldDB" id="A0A6B1DNT5"/>
<organism evidence="10">
    <name type="scientific">Caldilineaceae bacterium SB0662_bin_9</name>
    <dbReference type="NCBI Taxonomy" id="2605258"/>
    <lineage>
        <taxon>Bacteria</taxon>
        <taxon>Bacillati</taxon>
        <taxon>Chloroflexota</taxon>
        <taxon>Caldilineae</taxon>
        <taxon>Caldilineales</taxon>
        <taxon>Caldilineaceae</taxon>
    </lineage>
</organism>
<comment type="caution">
    <text evidence="10">The sequence shown here is derived from an EMBL/GenBank/DDBJ whole genome shotgun (WGS) entry which is preliminary data.</text>
</comment>
<feature type="transmembrane region" description="Helical" evidence="7">
    <location>
        <begin position="202"/>
        <end position="224"/>
    </location>
</feature>
<dbReference type="Gene3D" id="1.10.3720.10">
    <property type="entry name" value="MetI-like"/>
    <property type="match status" value="1"/>
</dbReference>
<keyword evidence="4 7" id="KW-0812">Transmembrane</keyword>
<evidence type="ECO:0000313" key="10">
    <source>
        <dbReference type="EMBL" id="MYD89379.1"/>
    </source>
</evidence>
<feature type="domain" description="ABC transmembrane type-1" evidence="9">
    <location>
        <begin position="90"/>
        <end position="286"/>
    </location>
</feature>
<dbReference type="PROSITE" id="PS50928">
    <property type="entry name" value="ABC_TM1"/>
    <property type="match status" value="1"/>
</dbReference>
<feature type="transmembrane region" description="Helical" evidence="7">
    <location>
        <begin position="32"/>
        <end position="57"/>
    </location>
</feature>
<dbReference type="EMBL" id="VXPY01000018">
    <property type="protein sequence ID" value="MYD89379.1"/>
    <property type="molecule type" value="Genomic_DNA"/>
</dbReference>
<evidence type="ECO:0000256" key="2">
    <source>
        <dbReference type="ARBA" id="ARBA00022448"/>
    </source>
</evidence>
<keyword evidence="2 7" id="KW-0813">Transport</keyword>
<evidence type="ECO:0000256" key="3">
    <source>
        <dbReference type="ARBA" id="ARBA00022475"/>
    </source>
</evidence>
<dbReference type="SUPFAM" id="SSF161098">
    <property type="entry name" value="MetI-like"/>
    <property type="match status" value="1"/>
</dbReference>
<accession>A0A6B1DNT5</accession>
<dbReference type="CDD" id="cd06261">
    <property type="entry name" value="TM_PBP2"/>
    <property type="match status" value="1"/>
</dbReference>
<feature type="transmembrane region" description="Helical" evidence="7">
    <location>
        <begin position="89"/>
        <end position="114"/>
    </location>
</feature>
<feature type="transmembrane region" description="Helical" evidence="7">
    <location>
        <begin position="126"/>
        <end position="146"/>
    </location>
</feature>
<evidence type="ECO:0000259" key="9">
    <source>
        <dbReference type="PROSITE" id="PS50928"/>
    </source>
</evidence>
<comment type="subcellular location">
    <subcellularLocation>
        <location evidence="1 7">Cell membrane</location>
        <topology evidence="1 7">Multi-pass membrane protein</topology>
    </subcellularLocation>
</comment>
<dbReference type="PANTHER" id="PTHR43744:SF8">
    <property type="entry name" value="SN-GLYCEROL-3-PHOSPHATE TRANSPORT SYSTEM PERMEASE PROTEIN UGPE"/>
    <property type="match status" value="1"/>
</dbReference>
<dbReference type="Pfam" id="PF00528">
    <property type="entry name" value="BPD_transp_1"/>
    <property type="match status" value="1"/>
</dbReference>
<dbReference type="InterPro" id="IPR035906">
    <property type="entry name" value="MetI-like_sf"/>
</dbReference>
<evidence type="ECO:0000256" key="8">
    <source>
        <dbReference type="SAM" id="MobiDB-lite"/>
    </source>
</evidence>
<dbReference type="InterPro" id="IPR000515">
    <property type="entry name" value="MetI-like"/>
</dbReference>
<comment type="similarity">
    <text evidence="7">Belongs to the binding-protein-dependent transport system permease family.</text>
</comment>
<dbReference type="GO" id="GO:0055085">
    <property type="term" value="P:transmembrane transport"/>
    <property type="evidence" value="ECO:0007669"/>
    <property type="project" value="InterPro"/>
</dbReference>
<name>A0A6B1DNT5_9CHLR</name>
<evidence type="ECO:0000256" key="1">
    <source>
        <dbReference type="ARBA" id="ARBA00004651"/>
    </source>
</evidence>
<protein>
    <submittedName>
        <fullName evidence="10">Carbohydrate ABC transporter permease</fullName>
    </submittedName>
</protein>
<feature type="transmembrane region" description="Helical" evidence="7">
    <location>
        <begin position="158"/>
        <end position="181"/>
    </location>
</feature>
<reference evidence="10" key="1">
    <citation type="submission" date="2019-09" db="EMBL/GenBank/DDBJ databases">
        <title>Characterisation of the sponge microbiome using genome-centric metagenomics.</title>
        <authorList>
            <person name="Engelberts J.P."/>
            <person name="Robbins S.J."/>
            <person name="De Goeij J.M."/>
            <person name="Aranda M."/>
            <person name="Bell S.C."/>
            <person name="Webster N.S."/>
        </authorList>
    </citation>
    <scope>NUCLEOTIDE SEQUENCE</scope>
    <source>
        <strain evidence="10">SB0662_bin_9</strain>
    </source>
</reference>
<feature type="transmembrane region" description="Helical" evidence="7">
    <location>
        <begin position="265"/>
        <end position="287"/>
    </location>
</feature>
<evidence type="ECO:0000256" key="4">
    <source>
        <dbReference type="ARBA" id="ARBA00022692"/>
    </source>
</evidence>
<dbReference type="GO" id="GO:0005886">
    <property type="term" value="C:plasma membrane"/>
    <property type="evidence" value="ECO:0007669"/>
    <property type="project" value="UniProtKB-SubCell"/>
</dbReference>
<evidence type="ECO:0000256" key="6">
    <source>
        <dbReference type="ARBA" id="ARBA00023136"/>
    </source>
</evidence>
<gene>
    <name evidence="10" type="ORF">F4Y08_03430</name>
</gene>
<sequence length="297" mass="32979">MSIAMTRDTKPPPTAVRLQPASGPRSWRRPRIGVHAAIAAMLFLSIIPVYLMVVVSFKNPLQYLHERWTVSFPLRILNYMAAWEQIGSYILNTFFVALVGFAGMVVLSTVSAYVFARMRFPFREHIYYAIIALLLVPWVLSFVPAYMVYTQFGLVDTYWALIVPRIVNGSIFGIFLLRAFFAGLPEEIFEAARIDGAGSFALIWHITIPMSTGILATLAVLDFIGAWNDFLWPFVAISSKSKRVISVGLYLLQADTAGVGLGPVFSGYTIASIPLAILFFALGKYYVEGLVESGLKA</sequence>
<keyword evidence="3" id="KW-1003">Cell membrane</keyword>
<proteinExistence type="inferred from homology"/>
<dbReference type="PANTHER" id="PTHR43744">
    <property type="entry name" value="ABC TRANSPORTER PERMEASE PROTEIN MG189-RELATED-RELATED"/>
    <property type="match status" value="1"/>
</dbReference>
<feature type="region of interest" description="Disordered" evidence="8">
    <location>
        <begin position="1"/>
        <end position="26"/>
    </location>
</feature>